<feature type="chain" id="PRO_5047110395" evidence="9">
    <location>
        <begin position="26"/>
        <end position="767"/>
    </location>
</feature>
<dbReference type="PROSITE" id="PS51695">
    <property type="entry name" value="SEDOLISIN"/>
    <property type="match status" value="1"/>
</dbReference>
<keyword evidence="5 8" id="KW-0720">Serine protease</keyword>
<dbReference type="SUPFAM" id="SSF52743">
    <property type="entry name" value="Subtilisin-like"/>
    <property type="match status" value="1"/>
</dbReference>
<dbReference type="InterPro" id="IPR023828">
    <property type="entry name" value="Peptidase_S8_Ser-AS"/>
</dbReference>
<evidence type="ECO:0000313" key="11">
    <source>
        <dbReference type="EMBL" id="MFK2901560.1"/>
    </source>
</evidence>
<dbReference type="Proteomes" id="UP001620461">
    <property type="component" value="Unassembled WGS sequence"/>
</dbReference>
<keyword evidence="6" id="KW-0106">Calcium</keyword>
<evidence type="ECO:0000313" key="12">
    <source>
        <dbReference type="Proteomes" id="UP001620461"/>
    </source>
</evidence>
<sequence>MKTEHVMISISIAAALATLPSIALASTSNAALADLNTAEAPRVTQAVNSSVVSTLNNTHLAFLTNAAPAGQVEDSLPMNHMQLILQRSALRSSALQSLINAQHDPSSPKFHQWLSPDDFGATFGVADADIQAVKSWLATQGFTVNGVYPNKMQIDFSGNAGLVRQAFRTQENRYVVNNVTHIANASDISVPTALRNVVVGVAGLNDFRPQPLHVPPQVAQFDKSKNNFTLKQANASTAGKPGNPMVNFSGGVRGFVPYDMQTIYNVSPLYGKSLTGAGISIAVVEDQDMDPSDWPNFVKQFGLGQYGGTFKQYQPQLTPSTGNCTDPGGANAAGESIETVLDSEYSTAIAPGAHIWVATCADSDTANFFGGVYTAADNLINNSKAADRPNVISASYGYGEGFTDAASKSAIDLMWAQADAEGISVFVSSGDSGSNPSFNGGVINDVGVDANSFATSPNDTGVGGSDTADILDGTTSKYFNSKFNAVYGTAKSYVPEITWNTSCGNTVAAQKLVNLSALQFCKNALIYDPYGFYVTSESGSGGPSSVDIKPSWQRIVHGAAKDQSRDLPDVSLFGGSYGGYSWVILCTGSYPCTANFATPVELVAGTSLSSPMFAGIQALIDQGLSKAGLSPNQGNAAPTLYELARSEYGGPTGSTPATLSQCDSNNGTKGTSNCVFYNITEGGNSTQCIQVAELSQTTPDCYFYGTIQNYLQTYGPTKVGLTATSTTKYNSNTAAYAAQAGWSFANGLGTVNAKNLYAAWKSFVNAP</sequence>
<feature type="active site" description="Charge relay system" evidence="8">
    <location>
        <position position="338"/>
    </location>
</feature>
<organism evidence="11 12">
    <name type="scientific">Dyella jejuensis</name>
    <dbReference type="NCBI Taxonomy" id="1432009"/>
    <lineage>
        <taxon>Bacteria</taxon>
        <taxon>Pseudomonadati</taxon>
        <taxon>Pseudomonadota</taxon>
        <taxon>Gammaproteobacteria</taxon>
        <taxon>Lysobacterales</taxon>
        <taxon>Rhodanobacteraceae</taxon>
        <taxon>Dyella</taxon>
    </lineage>
</organism>
<dbReference type="InterPro" id="IPR030400">
    <property type="entry name" value="Sedolisin_dom"/>
</dbReference>
<name>A0ABW8JKD6_9GAMM</name>
<dbReference type="InterPro" id="IPR015366">
    <property type="entry name" value="S53_propep"/>
</dbReference>
<evidence type="ECO:0000256" key="9">
    <source>
        <dbReference type="SAM" id="SignalP"/>
    </source>
</evidence>
<evidence type="ECO:0000256" key="4">
    <source>
        <dbReference type="ARBA" id="ARBA00022801"/>
    </source>
</evidence>
<dbReference type="Gene3D" id="3.40.50.200">
    <property type="entry name" value="Peptidase S8/S53 domain"/>
    <property type="match status" value="1"/>
</dbReference>
<dbReference type="SUPFAM" id="SSF54897">
    <property type="entry name" value="Protease propeptides/inhibitors"/>
    <property type="match status" value="1"/>
</dbReference>
<dbReference type="PANTHER" id="PTHR14218">
    <property type="entry name" value="PROTEASE S8 TRIPEPTIDYL PEPTIDASE I CLN2"/>
    <property type="match status" value="1"/>
</dbReference>
<dbReference type="InterPro" id="IPR036852">
    <property type="entry name" value="Peptidase_S8/S53_dom_sf"/>
</dbReference>
<comment type="caution">
    <text evidence="8">Lacks conserved residue(s) required for the propagation of feature annotation.</text>
</comment>
<dbReference type="InterPro" id="IPR050819">
    <property type="entry name" value="Tripeptidyl-peptidase_I"/>
</dbReference>
<evidence type="ECO:0000256" key="1">
    <source>
        <dbReference type="ARBA" id="ARBA00001913"/>
    </source>
</evidence>
<comment type="caution">
    <text evidence="11">The sequence shown here is derived from an EMBL/GenBank/DDBJ whole genome shotgun (WGS) entry which is preliminary data.</text>
</comment>
<evidence type="ECO:0000256" key="7">
    <source>
        <dbReference type="ARBA" id="ARBA00023145"/>
    </source>
</evidence>
<dbReference type="PANTHER" id="PTHR14218:SF15">
    <property type="entry name" value="TRIPEPTIDYL-PEPTIDASE 1"/>
    <property type="match status" value="1"/>
</dbReference>
<keyword evidence="9" id="KW-0732">Signal</keyword>
<keyword evidence="4 8" id="KW-0378">Hydrolase</keyword>
<keyword evidence="7" id="KW-0865">Zymogen</keyword>
<feature type="active site" description="Charge relay system" evidence="8">
    <location>
        <position position="607"/>
    </location>
</feature>
<comment type="cofactor">
    <cofactor evidence="1">
        <name>Ca(2+)</name>
        <dbReference type="ChEBI" id="CHEBI:29108"/>
    </cofactor>
</comment>
<evidence type="ECO:0000256" key="3">
    <source>
        <dbReference type="ARBA" id="ARBA00022723"/>
    </source>
</evidence>
<dbReference type="Pfam" id="PF09286">
    <property type="entry name" value="Pro-kuma_activ"/>
    <property type="match status" value="1"/>
</dbReference>
<protein>
    <submittedName>
        <fullName evidence="11">S8 family serine peptidase</fullName>
    </submittedName>
</protein>
<proteinExistence type="predicted"/>
<evidence type="ECO:0000256" key="8">
    <source>
        <dbReference type="PROSITE-ProRule" id="PRU01032"/>
    </source>
</evidence>
<feature type="active site" description="Charge relay system" evidence="8">
    <location>
        <position position="342"/>
    </location>
</feature>
<evidence type="ECO:0000256" key="2">
    <source>
        <dbReference type="ARBA" id="ARBA00022670"/>
    </source>
</evidence>
<dbReference type="EMBL" id="JADIKJ010000016">
    <property type="protein sequence ID" value="MFK2901560.1"/>
    <property type="molecule type" value="Genomic_DNA"/>
</dbReference>
<dbReference type="PROSITE" id="PS00138">
    <property type="entry name" value="SUBTILASE_SER"/>
    <property type="match status" value="1"/>
</dbReference>
<accession>A0ABW8JKD6</accession>
<evidence type="ECO:0000256" key="6">
    <source>
        <dbReference type="ARBA" id="ARBA00022837"/>
    </source>
</evidence>
<evidence type="ECO:0000259" key="10">
    <source>
        <dbReference type="PROSITE" id="PS51695"/>
    </source>
</evidence>
<dbReference type="SMART" id="SM00944">
    <property type="entry name" value="Pro-kuma_activ"/>
    <property type="match status" value="1"/>
</dbReference>
<feature type="domain" description="Peptidase S53" evidence="10">
    <location>
        <begin position="254"/>
        <end position="763"/>
    </location>
</feature>
<keyword evidence="3" id="KW-0479">Metal-binding</keyword>
<evidence type="ECO:0000256" key="5">
    <source>
        <dbReference type="ARBA" id="ARBA00022825"/>
    </source>
</evidence>
<gene>
    <name evidence="11" type="ORF">ISP15_14555</name>
</gene>
<feature type="signal peptide" evidence="9">
    <location>
        <begin position="1"/>
        <end position="25"/>
    </location>
</feature>
<dbReference type="RefSeq" id="WP_404548360.1">
    <property type="nucleotide sequence ID" value="NZ_JADIKJ010000016.1"/>
</dbReference>
<reference evidence="11 12" key="1">
    <citation type="submission" date="2020-10" db="EMBL/GenBank/DDBJ databases">
        <title>Phylogeny of dyella-like bacteria.</title>
        <authorList>
            <person name="Fu J."/>
        </authorList>
    </citation>
    <scope>NUCLEOTIDE SEQUENCE [LARGE SCALE GENOMIC DNA]</scope>
    <source>
        <strain evidence="11 12">JP1</strain>
    </source>
</reference>
<dbReference type="CDD" id="cd11377">
    <property type="entry name" value="Pro-peptidase_S53"/>
    <property type="match status" value="1"/>
</dbReference>
<keyword evidence="2 8" id="KW-0645">Protease</keyword>
<keyword evidence="12" id="KW-1185">Reference proteome</keyword>